<dbReference type="Pfam" id="PF00135">
    <property type="entry name" value="COesterase"/>
    <property type="match status" value="1"/>
</dbReference>
<dbReference type="AlphaFoldDB" id="A0AAX4PLH4"/>
<dbReference type="InterPro" id="IPR029058">
    <property type="entry name" value="AB_hydrolase_fold"/>
</dbReference>
<accession>A0AAX4PLH4</accession>
<protein>
    <recommendedName>
        <fullName evidence="3">Carboxylic ester hydrolase</fullName>
        <ecNumber evidence="3">3.1.1.-</ecNumber>
    </recommendedName>
</protein>
<dbReference type="Gene3D" id="3.40.50.1820">
    <property type="entry name" value="alpha/beta hydrolase"/>
    <property type="match status" value="1"/>
</dbReference>
<feature type="signal peptide" evidence="3">
    <location>
        <begin position="1"/>
        <end position="23"/>
    </location>
</feature>
<keyword evidence="6" id="KW-1185">Reference proteome</keyword>
<comment type="similarity">
    <text evidence="1 3">Belongs to the type-B carboxylesterase/lipase family.</text>
</comment>
<evidence type="ECO:0000259" key="4">
    <source>
        <dbReference type="Pfam" id="PF00135"/>
    </source>
</evidence>
<dbReference type="GO" id="GO:0004104">
    <property type="term" value="F:cholinesterase activity"/>
    <property type="evidence" value="ECO:0007669"/>
    <property type="project" value="InterPro"/>
</dbReference>
<dbReference type="PRINTS" id="PR00878">
    <property type="entry name" value="CHOLNESTRASE"/>
</dbReference>
<dbReference type="PANTHER" id="PTHR45570:SF2">
    <property type="entry name" value="ACETYLCHOLINESTERASE 1-LIKE"/>
    <property type="match status" value="1"/>
</dbReference>
<dbReference type="EC" id="3.1.1.-" evidence="3"/>
<dbReference type="PROSITE" id="PS00122">
    <property type="entry name" value="CARBOXYLESTERASE_B_1"/>
    <property type="match status" value="1"/>
</dbReference>
<proteinExistence type="inferred from homology"/>
<dbReference type="PANTHER" id="PTHR45570">
    <property type="entry name" value="CARBOXYLIC ESTER HYDROLASE"/>
    <property type="match status" value="1"/>
</dbReference>
<evidence type="ECO:0000256" key="1">
    <source>
        <dbReference type="ARBA" id="ARBA00005964"/>
    </source>
</evidence>
<feature type="domain" description="Carboxylesterase type B" evidence="4">
    <location>
        <begin position="25"/>
        <end position="533"/>
    </location>
</feature>
<gene>
    <name evidence="5" type="ORF">HKI87_16g83440</name>
</gene>
<sequence length="542" mass="60598">MVGPRFLLALALVTTSLVASTLADDTLVQTKSGPVRGSRYKGTVSFLGIPFAKPPLNEYRFASPVPPEPWTEVLNATEFAPGCPQKCKLPTFMCPERQSEDCLYLNVYIPDKSPPKEGWPVYVFIHGGSFVSGAGGCVAYNGMEFARAGEIVLVNMNYRLGALGWLSYKDEIKGNFGLQDQRLALQWVQDNIKLFGGNKDQVTVGGESAGAMSMISHLVSPLSKGLFHRAVIESGPLGLPFNQYGEDNKYYRQFVQNAGCMNAARVAECLRSQKLETLIEIQENINIIPLPKPIHYILPWMPTYGNDEIPFHPYLAYKNGNIESKVPLLAGSNKEDGRPFIYAAVDFELDWAAYDLTLLALFGTHTLRIAEMYTNYSNPEDNRIAMQQLATDYLFTCSARFVAQSYKRAGLPVFTYNFGYGFTSTFWGPYTFCCEGHSCHGVELPFVFDLFAEPSMSYMNRTKTDEYVGRNTQAYWIDFVKAKEINGSSVLSSGAAAGAPWTQFDDQMQQWINITEDAPSMTGDFKKAECDMWDQIGYMLWQ</sequence>
<keyword evidence="3" id="KW-0732">Signal</keyword>
<dbReference type="EMBL" id="CP151516">
    <property type="protein sequence ID" value="WZN66774.1"/>
    <property type="molecule type" value="Genomic_DNA"/>
</dbReference>
<dbReference type="InterPro" id="IPR000997">
    <property type="entry name" value="Cholinesterase"/>
</dbReference>
<dbReference type="Proteomes" id="UP001472866">
    <property type="component" value="Chromosome 16"/>
</dbReference>
<keyword evidence="2 3" id="KW-0378">Hydrolase</keyword>
<dbReference type="InterPro" id="IPR019826">
    <property type="entry name" value="Carboxylesterase_B_AS"/>
</dbReference>
<dbReference type="SUPFAM" id="SSF53474">
    <property type="entry name" value="alpha/beta-Hydrolases"/>
    <property type="match status" value="1"/>
</dbReference>
<name>A0AAX4PLH4_9CHLO</name>
<organism evidence="5 6">
    <name type="scientific">Chloropicon roscoffensis</name>
    <dbReference type="NCBI Taxonomy" id="1461544"/>
    <lineage>
        <taxon>Eukaryota</taxon>
        <taxon>Viridiplantae</taxon>
        <taxon>Chlorophyta</taxon>
        <taxon>Chloropicophyceae</taxon>
        <taxon>Chloropicales</taxon>
        <taxon>Chloropicaceae</taxon>
        <taxon>Chloropicon</taxon>
    </lineage>
</organism>
<evidence type="ECO:0000256" key="3">
    <source>
        <dbReference type="RuleBase" id="RU361235"/>
    </source>
</evidence>
<feature type="chain" id="PRO_5043106904" description="Carboxylic ester hydrolase" evidence="3">
    <location>
        <begin position="24"/>
        <end position="542"/>
    </location>
</feature>
<dbReference type="InterPro" id="IPR002018">
    <property type="entry name" value="CarbesteraseB"/>
</dbReference>
<dbReference type="PROSITE" id="PS00941">
    <property type="entry name" value="CARBOXYLESTERASE_B_2"/>
    <property type="match status" value="1"/>
</dbReference>
<evidence type="ECO:0000313" key="6">
    <source>
        <dbReference type="Proteomes" id="UP001472866"/>
    </source>
</evidence>
<evidence type="ECO:0000313" key="5">
    <source>
        <dbReference type="EMBL" id="WZN66774.1"/>
    </source>
</evidence>
<reference evidence="5 6" key="1">
    <citation type="submission" date="2024-03" db="EMBL/GenBank/DDBJ databases">
        <title>Complete genome sequence of the green alga Chloropicon roscoffensis RCC1871.</title>
        <authorList>
            <person name="Lemieux C."/>
            <person name="Pombert J.-F."/>
            <person name="Otis C."/>
            <person name="Turmel M."/>
        </authorList>
    </citation>
    <scope>NUCLEOTIDE SEQUENCE [LARGE SCALE GENOMIC DNA]</scope>
    <source>
        <strain evidence="5 6">RCC1871</strain>
    </source>
</reference>
<dbReference type="InterPro" id="IPR019819">
    <property type="entry name" value="Carboxylesterase_B_CS"/>
</dbReference>
<evidence type="ECO:0000256" key="2">
    <source>
        <dbReference type="ARBA" id="ARBA00022801"/>
    </source>
</evidence>